<dbReference type="EMBL" id="KI517537">
    <property type="protein sequence ID" value="ESQ38566.1"/>
    <property type="molecule type" value="Genomic_DNA"/>
</dbReference>
<proteinExistence type="predicted"/>
<reference evidence="2 3" key="1">
    <citation type="journal article" date="2013" name="Front. Plant Sci.">
        <title>The Reference Genome of the Halophytic Plant Eutrema salsugineum.</title>
        <authorList>
            <person name="Yang R."/>
            <person name="Jarvis D.E."/>
            <person name="Chen H."/>
            <person name="Beilstein M.A."/>
            <person name="Grimwood J."/>
            <person name="Jenkins J."/>
            <person name="Shu S."/>
            <person name="Prochnik S."/>
            <person name="Xin M."/>
            <person name="Ma C."/>
            <person name="Schmutz J."/>
            <person name="Wing R.A."/>
            <person name="Mitchell-Olds T."/>
            <person name="Schumaker K.S."/>
            <person name="Wang X."/>
        </authorList>
    </citation>
    <scope>NUCLEOTIDE SEQUENCE [LARGE SCALE GENOMIC DNA]</scope>
</reference>
<dbReference type="Gramene" id="ESQ38566">
    <property type="protein sequence ID" value="ESQ38566"/>
    <property type="gene ID" value="EUTSA_v10029086mg"/>
</dbReference>
<sequence length="99" mass="11530">MSIELVGPTISDSKDLTWVIVLTTKTTTANNFNFFNWPVRLPLSGLKIRFRVICHPANDRRTNISLAVVIWTVLLSANCNRLIIVFWFSRLSFFRFQRL</sequence>
<dbReference type="AlphaFoldDB" id="V4N0P4"/>
<protein>
    <submittedName>
        <fullName evidence="2">Uncharacterized protein</fullName>
    </submittedName>
</protein>
<keyword evidence="3" id="KW-1185">Reference proteome</keyword>
<dbReference type="KEGG" id="eus:EUTSA_v10029086mg"/>
<evidence type="ECO:0000313" key="2">
    <source>
        <dbReference type="EMBL" id="ESQ38566.1"/>
    </source>
</evidence>
<name>V4N0P4_EUTSA</name>
<evidence type="ECO:0000256" key="1">
    <source>
        <dbReference type="SAM" id="Phobius"/>
    </source>
</evidence>
<gene>
    <name evidence="2" type="ORF">EUTSA_v10029086mg</name>
</gene>
<organism evidence="2 3">
    <name type="scientific">Eutrema salsugineum</name>
    <name type="common">Saltwater cress</name>
    <name type="synonym">Sisymbrium salsugineum</name>
    <dbReference type="NCBI Taxonomy" id="72664"/>
    <lineage>
        <taxon>Eukaryota</taxon>
        <taxon>Viridiplantae</taxon>
        <taxon>Streptophyta</taxon>
        <taxon>Embryophyta</taxon>
        <taxon>Tracheophyta</taxon>
        <taxon>Spermatophyta</taxon>
        <taxon>Magnoliopsida</taxon>
        <taxon>eudicotyledons</taxon>
        <taxon>Gunneridae</taxon>
        <taxon>Pentapetalae</taxon>
        <taxon>rosids</taxon>
        <taxon>malvids</taxon>
        <taxon>Brassicales</taxon>
        <taxon>Brassicaceae</taxon>
        <taxon>Eutremeae</taxon>
        <taxon>Eutrema</taxon>
    </lineage>
</organism>
<evidence type="ECO:0000313" key="3">
    <source>
        <dbReference type="Proteomes" id="UP000030689"/>
    </source>
</evidence>
<keyword evidence="1" id="KW-0812">Transmembrane</keyword>
<keyword evidence="1" id="KW-0472">Membrane</keyword>
<feature type="transmembrane region" description="Helical" evidence="1">
    <location>
        <begin position="64"/>
        <end position="88"/>
    </location>
</feature>
<keyword evidence="1" id="KW-1133">Transmembrane helix</keyword>
<accession>V4N0P4</accession>
<dbReference type="Proteomes" id="UP000030689">
    <property type="component" value="Unassembled WGS sequence"/>
</dbReference>